<reference evidence="2" key="1">
    <citation type="submission" date="2021-01" db="EMBL/GenBank/DDBJ databases">
        <authorList>
            <person name="Corre E."/>
            <person name="Pelletier E."/>
            <person name="Niang G."/>
            <person name="Scheremetjew M."/>
            <person name="Finn R."/>
            <person name="Kale V."/>
            <person name="Holt S."/>
            <person name="Cochrane G."/>
            <person name="Meng A."/>
            <person name="Brown T."/>
            <person name="Cohen L."/>
        </authorList>
    </citation>
    <scope>NUCLEOTIDE SEQUENCE</scope>
    <source>
        <strain evidence="2">CCMP127</strain>
    </source>
</reference>
<gene>
    <name evidence="2" type="ORF">ACOF00016_LOCUS6814</name>
</gene>
<evidence type="ECO:0000313" key="2">
    <source>
        <dbReference type="EMBL" id="CAE0409128.1"/>
    </source>
</evidence>
<feature type="region of interest" description="Disordered" evidence="1">
    <location>
        <begin position="101"/>
        <end position="121"/>
    </location>
</feature>
<accession>A0A7S3L2S1</accession>
<proteinExistence type="predicted"/>
<sequence>MDHTQCLHNQTRHHQHAAAVVRQLQQQQQQKLRMTQQKLAHHNTNSQNNAHSSILSARAWQAYGNFSRKAKRVEANWEDYQGAAPAKRAKRLPSWVVPRTIQTTNNNNNNTADRRTSESDMTATSELTQQSVEIMHFLHQATPPGRMMTAIADDNHTHVVSLASQQQQQQQQQSRLIYHNHKSVVR</sequence>
<dbReference type="EMBL" id="HBIM01008028">
    <property type="protein sequence ID" value="CAE0409128.1"/>
    <property type="molecule type" value="Transcribed_RNA"/>
</dbReference>
<feature type="region of interest" description="Disordered" evidence="1">
    <location>
        <begin position="163"/>
        <end position="186"/>
    </location>
</feature>
<organism evidence="2">
    <name type="scientific">Amphora coffeiformis</name>
    <dbReference type="NCBI Taxonomy" id="265554"/>
    <lineage>
        <taxon>Eukaryota</taxon>
        <taxon>Sar</taxon>
        <taxon>Stramenopiles</taxon>
        <taxon>Ochrophyta</taxon>
        <taxon>Bacillariophyta</taxon>
        <taxon>Bacillariophyceae</taxon>
        <taxon>Bacillariophycidae</taxon>
        <taxon>Thalassiophysales</taxon>
        <taxon>Catenulaceae</taxon>
        <taxon>Amphora</taxon>
    </lineage>
</organism>
<dbReference type="AlphaFoldDB" id="A0A7S3L2S1"/>
<name>A0A7S3L2S1_9STRA</name>
<evidence type="ECO:0000256" key="1">
    <source>
        <dbReference type="SAM" id="MobiDB-lite"/>
    </source>
</evidence>
<protein>
    <submittedName>
        <fullName evidence="2">Uncharacterized protein</fullName>
    </submittedName>
</protein>